<dbReference type="Proteomes" id="UP000002730">
    <property type="component" value="Chromosome"/>
</dbReference>
<dbReference type="Gene3D" id="3.30.70.250">
    <property type="entry name" value="Malonyl-CoA ACP transacylase, ACP-binding"/>
    <property type="match status" value="1"/>
</dbReference>
<dbReference type="EMBL" id="CP002160">
    <property type="protein sequence ID" value="ADL52340.1"/>
    <property type="molecule type" value="Genomic_DNA"/>
</dbReference>
<dbReference type="OrthoDB" id="9805460at2"/>
<gene>
    <name evidence="6" type="ordered locus">Clocel_2636</name>
</gene>
<dbReference type="PANTHER" id="PTHR42681:SF1">
    <property type="entry name" value="MALONYL-COA-ACYL CARRIER PROTEIN TRANSACYLASE, MITOCHONDRIAL"/>
    <property type="match status" value="1"/>
</dbReference>
<dbReference type="KEGG" id="ccb:Clocel_2636"/>
<protein>
    <recommendedName>
        <fullName evidence="1">[acyl-carrier-protein] S-malonyltransferase</fullName>
        <ecNumber evidence="1">2.3.1.39</ecNumber>
    </recommendedName>
</protein>
<evidence type="ECO:0000256" key="3">
    <source>
        <dbReference type="ARBA" id="ARBA00023315"/>
    </source>
</evidence>
<dbReference type="AlphaFoldDB" id="D9SRB1"/>
<dbReference type="InterPro" id="IPR016036">
    <property type="entry name" value="Malonyl_transacylase_ACP-bd"/>
</dbReference>
<accession>D9SRB1</accession>
<dbReference type="InterPro" id="IPR016035">
    <property type="entry name" value="Acyl_Trfase/lysoPLipase"/>
</dbReference>
<dbReference type="GO" id="GO:0004314">
    <property type="term" value="F:[acyl-carrier-protein] S-malonyltransferase activity"/>
    <property type="evidence" value="ECO:0007669"/>
    <property type="project" value="UniProtKB-EC"/>
</dbReference>
<dbReference type="InterPro" id="IPR014043">
    <property type="entry name" value="Acyl_transferase_dom"/>
</dbReference>
<evidence type="ECO:0000256" key="4">
    <source>
        <dbReference type="ARBA" id="ARBA00048462"/>
    </source>
</evidence>
<keyword evidence="2 6" id="KW-0808">Transferase</keyword>
<reference evidence="6 7" key="1">
    <citation type="submission" date="2010-08" db="EMBL/GenBank/DDBJ databases">
        <title>Complete sequence of Clostridium cellulovorans 743B.</title>
        <authorList>
            <consortium name="US DOE Joint Genome Institute"/>
            <person name="Lucas S."/>
            <person name="Copeland A."/>
            <person name="Lapidus A."/>
            <person name="Cheng J.-F."/>
            <person name="Bruce D."/>
            <person name="Goodwin L."/>
            <person name="Pitluck S."/>
            <person name="Chertkov O."/>
            <person name="Detter J.C."/>
            <person name="Han C."/>
            <person name="Tapia R."/>
            <person name="Land M."/>
            <person name="Hauser L."/>
            <person name="Chang Y.-J."/>
            <person name="Jeffries C."/>
            <person name="Kyrpides N."/>
            <person name="Ivanova N."/>
            <person name="Mikhailova N."/>
            <person name="Hemme C.L."/>
            <person name="Woyke T."/>
        </authorList>
    </citation>
    <scope>NUCLEOTIDE SEQUENCE [LARGE SCALE GENOMIC DNA]</scope>
    <source>
        <strain evidence="7">ATCC 35296 / DSM 3052 / OCM 3 / 743B</strain>
    </source>
</reference>
<evidence type="ECO:0000256" key="1">
    <source>
        <dbReference type="ARBA" id="ARBA00013258"/>
    </source>
</evidence>
<dbReference type="SUPFAM" id="SSF52151">
    <property type="entry name" value="FabD/lysophospholipase-like"/>
    <property type="match status" value="1"/>
</dbReference>
<dbReference type="RefSeq" id="WP_010075613.1">
    <property type="nucleotide sequence ID" value="NC_014393.1"/>
</dbReference>
<dbReference type="PANTHER" id="PTHR42681">
    <property type="entry name" value="MALONYL-COA-ACYL CARRIER PROTEIN TRANSACYLASE, MITOCHONDRIAL"/>
    <property type="match status" value="1"/>
</dbReference>
<evidence type="ECO:0000313" key="6">
    <source>
        <dbReference type="EMBL" id="ADL52340.1"/>
    </source>
</evidence>
<dbReference type="EC" id="2.3.1.39" evidence="1"/>
<dbReference type="HOGENOM" id="CLU_030558_1_0_9"/>
<sequence length="408" mass="46167">MKHKVAIVFPGSGSQYVGMGKRFYDEYEVVRNTYKQASEILDKDFEKISFKGGVVKQNKIENLLPSIYVTSVAMARVLLDEYHFVPSCLAGHSLGEYSALTVSGALQFEEALNIVQLRSNLAKEVAIKQDAGMAIINGMATKRVEEICRVCSQGEHYAFIACYNSEEQVLISGNNDVLDEILEKVKLEGANVITMIGSAPYHSKLLKEAAEELRGALENCHINAPKWNVISNRTVRPFRSREDIITHLVEQMYQPIYWGKVMQVLRTKSDMIIECGPNAVLSKIIKECTKLEDVYSLDTEEELLKVQDQKWQFYNQINYVGLCLKHIASSPNLCDVQNYPVEDVANMYNKVLDVDEKLTNGNGALTLDIVNQLEQMVQWVLGAKKVQTEEKLERLNEIRALRKSMQLT</sequence>
<keyword evidence="3" id="KW-0012">Acyltransferase</keyword>
<feature type="domain" description="Malonyl-CoA:ACP transacylase (MAT)" evidence="5">
    <location>
        <begin position="8"/>
        <end position="327"/>
    </location>
</feature>
<dbReference type="Gene3D" id="3.40.366.10">
    <property type="entry name" value="Malonyl-Coenzyme A Acyl Carrier Protein, domain 2"/>
    <property type="match status" value="1"/>
</dbReference>
<dbReference type="GO" id="GO:0005829">
    <property type="term" value="C:cytosol"/>
    <property type="evidence" value="ECO:0007669"/>
    <property type="project" value="TreeGrafter"/>
</dbReference>
<keyword evidence="7" id="KW-1185">Reference proteome</keyword>
<proteinExistence type="predicted"/>
<dbReference type="SMART" id="SM00827">
    <property type="entry name" value="PKS_AT"/>
    <property type="match status" value="1"/>
</dbReference>
<dbReference type="GO" id="GO:0006633">
    <property type="term" value="P:fatty acid biosynthetic process"/>
    <property type="evidence" value="ECO:0007669"/>
    <property type="project" value="TreeGrafter"/>
</dbReference>
<evidence type="ECO:0000256" key="2">
    <source>
        <dbReference type="ARBA" id="ARBA00022679"/>
    </source>
</evidence>
<name>D9SRB1_CLOC7</name>
<comment type="catalytic activity">
    <reaction evidence="4">
        <text>holo-[ACP] + malonyl-CoA = malonyl-[ACP] + CoA</text>
        <dbReference type="Rhea" id="RHEA:41792"/>
        <dbReference type="Rhea" id="RHEA-COMP:9623"/>
        <dbReference type="Rhea" id="RHEA-COMP:9685"/>
        <dbReference type="ChEBI" id="CHEBI:57287"/>
        <dbReference type="ChEBI" id="CHEBI:57384"/>
        <dbReference type="ChEBI" id="CHEBI:64479"/>
        <dbReference type="ChEBI" id="CHEBI:78449"/>
        <dbReference type="EC" id="2.3.1.39"/>
    </reaction>
</comment>
<evidence type="ECO:0000259" key="5">
    <source>
        <dbReference type="SMART" id="SM00827"/>
    </source>
</evidence>
<dbReference type="SUPFAM" id="SSF55048">
    <property type="entry name" value="Probable ACP-binding domain of malonyl-CoA ACP transacylase"/>
    <property type="match status" value="1"/>
</dbReference>
<dbReference type="Pfam" id="PF00698">
    <property type="entry name" value="Acyl_transf_1"/>
    <property type="match status" value="1"/>
</dbReference>
<dbReference type="eggNOG" id="COG0331">
    <property type="taxonomic scope" value="Bacteria"/>
</dbReference>
<dbReference type="STRING" id="573061.Clocel_2636"/>
<dbReference type="InterPro" id="IPR001227">
    <property type="entry name" value="Ac_transferase_dom_sf"/>
</dbReference>
<evidence type="ECO:0000313" key="7">
    <source>
        <dbReference type="Proteomes" id="UP000002730"/>
    </source>
</evidence>
<dbReference type="InterPro" id="IPR050858">
    <property type="entry name" value="Mal-CoA-ACP_Trans/PKS_FabD"/>
</dbReference>
<organism evidence="6 7">
    <name type="scientific">Clostridium cellulovorans (strain ATCC 35296 / DSM 3052 / OCM 3 / 743B)</name>
    <dbReference type="NCBI Taxonomy" id="573061"/>
    <lineage>
        <taxon>Bacteria</taxon>
        <taxon>Bacillati</taxon>
        <taxon>Bacillota</taxon>
        <taxon>Clostridia</taxon>
        <taxon>Eubacteriales</taxon>
        <taxon>Clostridiaceae</taxon>
        <taxon>Clostridium</taxon>
    </lineage>
</organism>